<protein>
    <submittedName>
        <fullName evidence="1">Flagellar biosynthetic protein FliO</fullName>
    </submittedName>
</protein>
<proteinExistence type="predicted"/>
<comment type="caution">
    <text evidence="1">The sequence shown here is derived from an EMBL/GenBank/DDBJ whole genome shotgun (WGS) entry which is preliminary data.</text>
</comment>
<evidence type="ECO:0000313" key="2">
    <source>
        <dbReference type="Proteomes" id="UP000004277"/>
    </source>
</evidence>
<keyword evidence="1" id="KW-0282">Flagellum</keyword>
<keyword evidence="1" id="KW-0966">Cell projection</keyword>
<organism evidence="1 2">
    <name type="scientific">Imbroritus primus</name>
    <dbReference type="NCBI Taxonomy" id="3058603"/>
    <lineage>
        <taxon>Bacteria</taxon>
        <taxon>Pseudomonadati</taxon>
        <taxon>Pseudomonadota</taxon>
        <taxon>Betaproteobacteria</taxon>
        <taxon>Burkholderiales</taxon>
        <taxon>Burkholderiaceae</taxon>
        <taxon>Imbroritus</taxon>
    </lineage>
</organism>
<evidence type="ECO:0000313" key="1">
    <source>
        <dbReference type="EMBL" id="TMS59752.1"/>
    </source>
</evidence>
<keyword evidence="1" id="KW-0969">Cilium</keyword>
<name>A0ACD3SU64_9BURK</name>
<accession>A0ACD3SU64</accession>
<dbReference type="Proteomes" id="UP000004277">
    <property type="component" value="Unassembled WGS sequence"/>
</dbReference>
<sequence length="127" mass="13670">MTHIADWIRLFGGLFFVLGMIVFAAWALRRLQQRGGPAGSQRQVLRVVGHHALGMKEKLVVVEIEDTWLVLGMTPASITTLHTLPRPAAAATEPGAAGDAPSPAPLPASLPAAFATQLRRTLSRDRE</sequence>
<gene>
    <name evidence="1" type="primary">fliO</name>
    <name evidence="1" type="ORF">MW7_000980</name>
</gene>
<reference evidence="1" key="1">
    <citation type="submission" date="2019-05" db="EMBL/GenBank/DDBJ databases">
        <title>Revised genome assembly of Burkholderiaceae (previously Ralstonia) sp. PBA.</title>
        <authorList>
            <person name="Gan H.M."/>
        </authorList>
    </citation>
    <scope>NUCLEOTIDE SEQUENCE</scope>
    <source>
        <strain evidence="1">PBA</strain>
    </source>
</reference>
<keyword evidence="2" id="KW-1185">Reference proteome</keyword>
<dbReference type="EMBL" id="AKCV02000004">
    <property type="protein sequence ID" value="TMS59752.1"/>
    <property type="molecule type" value="Genomic_DNA"/>
</dbReference>